<evidence type="ECO:0000313" key="3">
    <source>
        <dbReference type="Proteomes" id="UP001595741"/>
    </source>
</evidence>
<dbReference type="Proteomes" id="UP001595741">
    <property type="component" value="Unassembled WGS sequence"/>
</dbReference>
<proteinExistence type="predicted"/>
<reference evidence="3" key="1">
    <citation type="journal article" date="2019" name="Int. J. Syst. Evol. Microbiol.">
        <title>The Global Catalogue of Microorganisms (GCM) 10K type strain sequencing project: providing services to taxonomists for standard genome sequencing and annotation.</title>
        <authorList>
            <consortium name="The Broad Institute Genomics Platform"/>
            <consortium name="The Broad Institute Genome Sequencing Center for Infectious Disease"/>
            <person name="Wu L."/>
            <person name="Ma J."/>
        </authorList>
    </citation>
    <scope>NUCLEOTIDE SEQUENCE [LARGE SCALE GENOMIC DNA]</scope>
    <source>
        <strain evidence="3">KCTC 42742</strain>
    </source>
</reference>
<feature type="transmembrane region" description="Helical" evidence="1">
    <location>
        <begin position="99"/>
        <end position="122"/>
    </location>
</feature>
<gene>
    <name evidence="2" type="ORF">ACFOLG_12770</name>
</gene>
<keyword evidence="1" id="KW-1133">Transmembrane helix</keyword>
<feature type="transmembrane region" description="Helical" evidence="1">
    <location>
        <begin position="71"/>
        <end position="92"/>
    </location>
</feature>
<sequence>MANPLFFSSLMMATGVGIPVMAALSGTLGARYGSTGLAATVLFAVALLVAVAYLFAVEGGLKPLPQTALPFYFYLGGLFVAFYVLSVTWVAPKFGVGNAVAFVLLGQLVSMAAIDQFGLLGAPTHAITPQRAIGLVLMAVGVFLAVRRG</sequence>
<protein>
    <submittedName>
        <fullName evidence="2">DMT family transporter</fullName>
    </submittedName>
</protein>
<organism evidence="2 3">
    <name type="scientific">Vogesella facilis</name>
    <dbReference type="NCBI Taxonomy" id="1655232"/>
    <lineage>
        <taxon>Bacteria</taxon>
        <taxon>Pseudomonadati</taxon>
        <taxon>Pseudomonadota</taxon>
        <taxon>Betaproteobacteria</taxon>
        <taxon>Neisseriales</taxon>
        <taxon>Chromobacteriaceae</taxon>
        <taxon>Vogesella</taxon>
    </lineage>
</organism>
<dbReference type="Pfam" id="PF04657">
    <property type="entry name" value="DMT_YdcZ"/>
    <property type="match status" value="1"/>
</dbReference>
<feature type="transmembrane region" description="Helical" evidence="1">
    <location>
        <begin position="6"/>
        <end position="24"/>
    </location>
</feature>
<name>A0ABV7RFL4_9NEIS</name>
<keyword evidence="3" id="KW-1185">Reference proteome</keyword>
<keyword evidence="1" id="KW-0472">Membrane</keyword>
<comment type="caution">
    <text evidence="2">The sequence shown here is derived from an EMBL/GenBank/DDBJ whole genome shotgun (WGS) entry which is preliminary data.</text>
</comment>
<accession>A0ABV7RFL4</accession>
<dbReference type="RefSeq" id="WP_386092408.1">
    <property type="nucleotide sequence ID" value="NZ_JBHRXN010000031.1"/>
</dbReference>
<evidence type="ECO:0000313" key="2">
    <source>
        <dbReference type="EMBL" id="MFC3533049.1"/>
    </source>
</evidence>
<dbReference type="PANTHER" id="PTHR34821">
    <property type="entry name" value="INNER MEMBRANE PROTEIN YDCZ"/>
    <property type="match status" value="1"/>
</dbReference>
<keyword evidence="1" id="KW-0812">Transmembrane</keyword>
<feature type="transmembrane region" description="Helical" evidence="1">
    <location>
        <begin position="128"/>
        <end position="146"/>
    </location>
</feature>
<feature type="transmembrane region" description="Helical" evidence="1">
    <location>
        <begin position="36"/>
        <end position="56"/>
    </location>
</feature>
<evidence type="ECO:0000256" key="1">
    <source>
        <dbReference type="SAM" id="Phobius"/>
    </source>
</evidence>
<dbReference type="EMBL" id="JBHRXN010000031">
    <property type="protein sequence ID" value="MFC3533049.1"/>
    <property type="molecule type" value="Genomic_DNA"/>
</dbReference>
<dbReference type="PANTHER" id="PTHR34821:SF2">
    <property type="entry name" value="INNER MEMBRANE PROTEIN YDCZ"/>
    <property type="match status" value="1"/>
</dbReference>
<dbReference type="InterPro" id="IPR006750">
    <property type="entry name" value="YdcZ"/>
</dbReference>